<evidence type="ECO:0000256" key="1">
    <source>
        <dbReference type="SAM" id="MobiDB-lite"/>
    </source>
</evidence>
<keyword evidence="4" id="KW-1185">Reference proteome</keyword>
<evidence type="ECO:0000313" key="3">
    <source>
        <dbReference type="EMBL" id="GGU30014.1"/>
    </source>
</evidence>
<dbReference type="Proteomes" id="UP000636661">
    <property type="component" value="Unassembled WGS sequence"/>
</dbReference>
<feature type="transmembrane region" description="Helical" evidence="2">
    <location>
        <begin position="42"/>
        <end position="63"/>
    </location>
</feature>
<keyword evidence="2" id="KW-1133">Transmembrane helix</keyword>
<keyword evidence="2" id="KW-0812">Transmembrane</keyword>
<reference evidence="3" key="2">
    <citation type="submission" date="2020-09" db="EMBL/GenBank/DDBJ databases">
        <authorList>
            <person name="Sun Q."/>
            <person name="Ohkuma M."/>
        </authorList>
    </citation>
    <scope>NUCLEOTIDE SEQUENCE</scope>
    <source>
        <strain evidence="3">JCM 4391</strain>
    </source>
</reference>
<dbReference type="RefSeq" id="WP_189550023.1">
    <property type="nucleotide sequence ID" value="NZ_BMTP01000003.1"/>
</dbReference>
<proteinExistence type="predicted"/>
<evidence type="ECO:0000313" key="4">
    <source>
        <dbReference type="Proteomes" id="UP000636661"/>
    </source>
</evidence>
<keyword evidence="2" id="KW-0472">Membrane</keyword>
<evidence type="ECO:0000256" key="2">
    <source>
        <dbReference type="SAM" id="Phobius"/>
    </source>
</evidence>
<dbReference type="AlphaFoldDB" id="A0A918M2S1"/>
<reference evidence="3" key="1">
    <citation type="journal article" date="2014" name="Int. J. Syst. Evol. Microbiol.">
        <title>Complete genome sequence of Corynebacterium casei LMG S-19264T (=DSM 44701T), isolated from a smear-ripened cheese.</title>
        <authorList>
            <consortium name="US DOE Joint Genome Institute (JGI-PGF)"/>
            <person name="Walter F."/>
            <person name="Albersmeier A."/>
            <person name="Kalinowski J."/>
            <person name="Ruckert C."/>
        </authorList>
    </citation>
    <scope>NUCLEOTIDE SEQUENCE</scope>
    <source>
        <strain evidence="3">JCM 4391</strain>
    </source>
</reference>
<organism evidence="3 4">
    <name type="scientific">Streptomyces lavendofoliae</name>
    <dbReference type="NCBI Taxonomy" id="67314"/>
    <lineage>
        <taxon>Bacteria</taxon>
        <taxon>Bacillati</taxon>
        <taxon>Actinomycetota</taxon>
        <taxon>Actinomycetes</taxon>
        <taxon>Kitasatosporales</taxon>
        <taxon>Streptomycetaceae</taxon>
        <taxon>Streptomyces</taxon>
    </lineage>
</organism>
<name>A0A918M2S1_9ACTN</name>
<dbReference type="EMBL" id="BMTP01000003">
    <property type="protein sequence ID" value="GGU30014.1"/>
    <property type="molecule type" value="Genomic_DNA"/>
</dbReference>
<accession>A0A918M2S1</accession>
<feature type="region of interest" description="Disordered" evidence="1">
    <location>
        <begin position="107"/>
        <end position="128"/>
    </location>
</feature>
<protein>
    <submittedName>
        <fullName evidence="3">Uncharacterized protein</fullName>
    </submittedName>
</protein>
<sequence length="394" mass="41522">MPFEDELGKALHNTGGTFHVDQRALVAGGLARGRKKLARRRAALVTGSALTVALVAAGGLYAVRTPERPVADRATEVAKTDAYRHFEVTAEQMEHILENGMERSGIARTSPRVEGSGSTGPATPAKASMTFGDGWGEAIVTVSVRRVDPADPGLRKLLVCPPEKGSPYEECTNQPGDRAVKGYTEAGKAGGVKKWAVTMVSPNGYLIELATQNVQVSGSVSPKGRNPRMSPGKLRHLGMFVDASLTPAGEPNAFGTVEPGAAAEPGDILPILKSLLPERLTVYSEGGTGADGHVVVSDGKGGMTYIEAVRVAGDKDFWSETLPDGTKVGTQRVPAQRPGVVRWRADALRVNGLRMAVSAYNAPTPTSAKRGAEPLITMGELKAIALSRTWLAAR</sequence>
<gene>
    <name evidence="3" type="ORF">GCM10010274_16290</name>
</gene>
<comment type="caution">
    <text evidence="3">The sequence shown here is derived from an EMBL/GenBank/DDBJ whole genome shotgun (WGS) entry which is preliminary data.</text>
</comment>